<keyword evidence="6" id="KW-0464">Manganese</keyword>
<sequence>MALDIHLTALDGAPLPSATVMLLRDAPAGLEVLMMRRHGDSAELGGVYVFPGGKLDPTDLGAAAQHLDREAEHLRAELAEPDTPVDTAVGLYLAALRETLEECGVLPGAQLDAAGLVAMRHRLAEGRSLMDALAAQGLRAPTASLVPWSRWITPRLASVTRKRFDTRFFVARAPADQDAQHDDHEATEAVWLTPHEALQRYWDGAIDLAPPQIMSLSQLARHTQVDGLLEAARQAGPALVQPEPHDHEGVRVICYPGDVRHSVREPVWDGPTRLLHRNGRFEPEGGLAALLP</sequence>
<dbReference type="CDD" id="cd18870">
    <property type="entry name" value="NUDIX_AcylCoAdiphos_Nudt19"/>
    <property type="match status" value="1"/>
</dbReference>
<dbReference type="PANTHER" id="PTHR12318">
    <property type="entry name" value="TESTOSTERONE-REGULATED PROTEIN RP2"/>
    <property type="match status" value="1"/>
</dbReference>
<dbReference type="RefSeq" id="WP_382219165.1">
    <property type="nucleotide sequence ID" value="NZ_JBHTCA010000001.1"/>
</dbReference>
<dbReference type="InterPro" id="IPR039121">
    <property type="entry name" value="NUDT19"/>
</dbReference>
<dbReference type="InterPro" id="IPR015797">
    <property type="entry name" value="NUDIX_hydrolase-like_dom_sf"/>
</dbReference>
<evidence type="ECO:0000256" key="4">
    <source>
        <dbReference type="ARBA" id="ARBA00022801"/>
    </source>
</evidence>
<evidence type="ECO:0000256" key="6">
    <source>
        <dbReference type="ARBA" id="ARBA00023211"/>
    </source>
</evidence>
<comment type="caution">
    <text evidence="8">The sequence shown here is derived from an EMBL/GenBank/DDBJ whole genome shotgun (WGS) entry which is preliminary data.</text>
</comment>
<dbReference type="SUPFAM" id="SSF55811">
    <property type="entry name" value="Nudix"/>
    <property type="match status" value="1"/>
</dbReference>
<name>A0ABW2QDG8_9BURK</name>
<comment type="cofactor">
    <cofactor evidence="2">
        <name>Mg(2+)</name>
        <dbReference type="ChEBI" id="CHEBI:18420"/>
    </cofactor>
</comment>
<evidence type="ECO:0000256" key="2">
    <source>
        <dbReference type="ARBA" id="ARBA00001946"/>
    </source>
</evidence>
<keyword evidence="9" id="KW-1185">Reference proteome</keyword>
<dbReference type="InterPro" id="IPR000086">
    <property type="entry name" value="NUDIX_hydrolase_dom"/>
</dbReference>
<dbReference type="GO" id="GO:0016787">
    <property type="term" value="F:hydrolase activity"/>
    <property type="evidence" value="ECO:0007669"/>
    <property type="project" value="UniProtKB-KW"/>
</dbReference>
<dbReference type="PROSITE" id="PS51462">
    <property type="entry name" value="NUDIX"/>
    <property type="match status" value="1"/>
</dbReference>
<keyword evidence="3" id="KW-0479">Metal-binding</keyword>
<dbReference type="EMBL" id="JBHTCA010000001">
    <property type="protein sequence ID" value="MFC7407500.1"/>
    <property type="molecule type" value="Genomic_DNA"/>
</dbReference>
<proteinExistence type="predicted"/>
<evidence type="ECO:0000313" key="9">
    <source>
        <dbReference type="Proteomes" id="UP001596501"/>
    </source>
</evidence>
<evidence type="ECO:0000313" key="8">
    <source>
        <dbReference type="EMBL" id="MFC7407500.1"/>
    </source>
</evidence>
<dbReference type="PANTHER" id="PTHR12318:SF0">
    <property type="entry name" value="ACYL-COENZYME A DIPHOSPHATASE NUDT19"/>
    <property type="match status" value="1"/>
</dbReference>
<accession>A0ABW2QDG8</accession>
<evidence type="ECO:0000259" key="7">
    <source>
        <dbReference type="PROSITE" id="PS51462"/>
    </source>
</evidence>
<dbReference type="Proteomes" id="UP001596501">
    <property type="component" value="Unassembled WGS sequence"/>
</dbReference>
<reference evidence="9" key="1">
    <citation type="journal article" date="2019" name="Int. J. Syst. Evol. Microbiol.">
        <title>The Global Catalogue of Microorganisms (GCM) 10K type strain sequencing project: providing services to taxonomists for standard genome sequencing and annotation.</title>
        <authorList>
            <consortium name="The Broad Institute Genomics Platform"/>
            <consortium name="The Broad Institute Genome Sequencing Center for Infectious Disease"/>
            <person name="Wu L."/>
            <person name="Ma J."/>
        </authorList>
    </citation>
    <scope>NUCLEOTIDE SEQUENCE [LARGE SCALE GENOMIC DNA]</scope>
    <source>
        <strain evidence="9">CGMCC 1.12371</strain>
    </source>
</reference>
<gene>
    <name evidence="8" type="ORF">ACFQPB_01355</name>
</gene>
<dbReference type="Gene3D" id="3.90.79.10">
    <property type="entry name" value="Nucleoside Triphosphate Pyrophosphohydrolase"/>
    <property type="match status" value="1"/>
</dbReference>
<keyword evidence="4 8" id="KW-0378">Hydrolase</keyword>
<feature type="domain" description="Nudix hydrolase" evidence="7">
    <location>
        <begin position="13"/>
        <end position="214"/>
    </location>
</feature>
<evidence type="ECO:0000256" key="3">
    <source>
        <dbReference type="ARBA" id="ARBA00022723"/>
    </source>
</evidence>
<keyword evidence="5" id="KW-0460">Magnesium</keyword>
<organism evidence="8 9">
    <name type="scientific">Hydrogenophaga atypica</name>
    <dbReference type="NCBI Taxonomy" id="249409"/>
    <lineage>
        <taxon>Bacteria</taxon>
        <taxon>Pseudomonadati</taxon>
        <taxon>Pseudomonadota</taxon>
        <taxon>Betaproteobacteria</taxon>
        <taxon>Burkholderiales</taxon>
        <taxon>Comamonadaceae</taxon>
        <taxon>Hydrogenophaga</taxon>
    </lineage>
</organism>
<evidence type="ECO:0000256" key="5">
    <source>
        <dbReference type="ARBA" id="ARBA00022842"/>
    </source>
</evidence>
<protein>
    <submittedName>
        <fullName evidence="8">NUDIX hydrolase</fullName>
    </submittedName>
</protein>
<evidence type="ECO:0000256" key="1">
    <source>
        <dbReference type="ARBA" id="ARBA00001936"/>
    </source>
</evidence>
<comment type="cofactor">
    <cofactor evidence="1">
        <name>Mn(2+)</name>
        <dbReference type="ChEBI" id="CHEBI:29035"/>
    </cofactor>
</comment>